<name>A0A3N4KVG6_9PEZI</name>
<dbReference type="GO" id="GO:0031942">
    <property type="term" value="C:i-AAA complex"/>
    <property type="evidence" value="ECO:0007669"/>
    <property type="project" value="TreeGrafter"/>
</dbReference>
<dbReference type="OrthoDB" id="10050400at2759"/>
<dbReference type="GO" id="GO:0051787">
    <property type="term" value="F:misfolded protein binding"/>
    <property type="evidence" value="ECO:0007669"/>
    <property type="project" value="TreeGrafter"/>
</dbReference>
<evidence type="ECO:0000313" key="2">
    <source>
        <dbReference type="Proteomes" id="UP000277580"/>
    </source>
</evidence>
<dbReference type="PANTHER" id="PTHR28142">
    <property type="entry name" value="MITOCHONDRIAL INNER MEMBRANE I-AAA PROTEASE SUPERCOMPLEX SUBUNIT MGR3-RELATED"/>
    <property type="match status" value="1"/>
</dbReference>
<feature type="non-terminal residue" evidence="1">
    <location>
        <position position="1"/>
    </location>
</feature>
<sequence length="143" mass="15566">QHFLATPLLLQALELAPRGDCHAVIIMNNLSLSLAQQPLPPHAPITRHQLIADSATKWAEKALSLSNSIAPPQRTRECDEGCVAATYNLGEFAEMLGDREGARRRYAEAASLARGLDMREGVRRAEGALLALAFRGRLLATKN</sequence>
<proteinExistence type="predicted"/>
<dbReference type="GO" id="GO:0006515">
    <property type="term" value="P:protein quality control for misfolded or incompletely synthesized proteins"/>
    <property type="evidence" value="ECO:0007669"/>
    <property type="project" value="TreeGrafter"/>
</dbReference>
<dbReference type="PANTHER" id="PTHR28142:SF1">
    <property type="entry name" value="MITOCHONDRIAL INNER MEMBRANE I-AAA PROTEASE SUPERCOMPLEX SUBUNIT MGR3-RELATED"/>
    <property type="match status" value="1"/>
</dbReference>
<gene>
    <name evidence="1" type="ORF">P167DRAFT_573430</name>
</gene>
<evidence type="ECO:0008006" key="3">
    <source>
        <dbReference type="Google" id="ProtNLM"/>
    </source>
</evidence>
<protein>
    <recommendedName>
        <fullName evidence="3">MalT-like TPR region domain-containing protein</fullName>
    </recommendedName>
</protein>
<organism evidence="1 2">
    <name type="scientific">Morchella conica CCBAS932</name>
    <dbReference type="NCBI Taxonomy" id="1392247"/>
    <lineage>
        <taxon>Eukaryota</taxon>
        <taxon>Fungi</taxon>
        <taxon>Dikarya</taxon>
        <taxon>Ascomycota</taxon>
        <taxon>Pezizomycotina</taxon>
        <taxon>Pezizomycetes</taxon>
        <taxon>Pezizales</taxon>
        <taxon>Morchellaceae</taxon>
        <taxon>Morchella</taxon>
    </lineage>
</organism>
<dbReference type="Proteomes" id="UP000277580">
    <property type="component" value="Unassembled WGS sequence"/>
</dbReference>
<accession>A0A3N4KVG6</accession>
<dbReference type="EMBL" id="ML119123">
    <property type="protein sequence ID" value="RPB13409.1"/>
    <property type="molecule type" value="Genomic_DNA"/>
</dbReference>
<dbReference type="AlphaFoldDB" id="A0A3N4KVG6"/>
<dbReference type="Gene3D" id="1.25.40.10">
    <property type="entry name" value="Tetratricopeptide repeat domain"/>
    <property type="match status" value="1"/>
</dbReference>
<keyword evidence="2" id="KW-1185">Reference proteome</keyword>
<evidence type="ECO:0000313" key="1">
    <source>
        <dbReference type="EMBL" id="RPB13409.1"/>
    </source>
</evidence>
<dbReference type="STRING" id="1392247.A0A3N4KVG6"/>
<dbReference type="InterPro" id="IPR040201">
    <property type="entry name" value="Mrg3-like"/>
</dbReference>
<dbReference type="InParanoid" id="A0A3N4KVG6"/>
<dbReference type="InterPro" id="IPR011990">
    <property type="entry name" value="TPR-like_helical_dom_sf"/>
</dbReference>
<reference evidence="1 2" key="1">
    <citation type="journal article" date="2018" name="Nat. Ecol. Evol.">
        <title>Pezizomycetes genomes reveal the molecular basis of ectomycorrhizal truffle lifestyle.</title>
        <authorList>
            <person name="Murat C."/>
            <person name="Payen T."/>
            <person name="Noel B."/>
            <person name="Kuo A."/>
            <person name="Morin E."/>
            <person name="Chen J."/>
            <person name="Kohler A."/>
            <person name="Krizsan K."/>
            <person name="Balestrini R."/>
            <person name="Da Silva C."/>
            <person name="Montanini B."/>
            <person name="Hainaut M."/>
            <person name="Levati E."/>
            <person name="Barry K.W."/>
            <person name="Belfiori B."/>
            <person name="Cichocki N."/>
            <person name="Clum A."/>
            <person name="Dockter R.B."/>
            <person name="Fauchery L."/>
            <person name="Guy J."/>
            <person name="Iotti M."/>
            <person name="Le Tacon F."/>
            <person name="Lindquist E.A."/>
            <person name="Lipzen A."/>
            <person name="Malagnac F."/>
            <person name="Mello A."/>
            <person name="Molinier V."/>
            <person name="Miyauchi S."/>
            <person name="Poulain J."/>
            <person name="Riccioni C."/>
            <person name="Rubini A."/>
            <person name="Sitrit Y."/>
            <person name="Splivallo R."/>
            <person name="Traeger S."/>
            <person name="Wang M."/>
            <person name="Zifcakova L."/>
            <person name="Wipf D."/>
            <person name="Zambonelli A."/>
            <person name="Paolocci F."/>
            <person name="Nowrousian M."/>
            <person name="Ottonello S."/>
            <person name="Baldrian P."/>
            <person name="Spatafora J.W."/>
            <person name="Henrissat B."/>
            <person name="Nagy L.G."/>
            <person name="Aury J.M."/>
            <person name="Wincker P."/>
            <person name="Grigoriev I.V."/>
            <person name="Bonfante P."/>
            <person name="Martin F.M."/>
        </authorList>
    </citation>
    <scope>NUCLEOTIDE SEQUENCE [LARGE SCALE GENOMIC DNA]</scope>
    <source>
        <strain evidence="1 2">CCBAS932</strain>
    </source>
</reference>